<evidence type="ECO:0000256" key="1">
    <source>
        <dbReference type="SAM" id="MobiDB-lite"/>
    </source>
</evidence>
<reference evidence="2" key="1">
    <citation type="submission" date="2022-04" db="EMBL/GenBank/DDBJ databases">
        <title>Complete genome sequence of a cyanobacterium, Nostoc sp. SO-36, isolated in Antarctica.</title>
        <authorList>
            <person name="Kanesaki Y."/>
            <person name="Effendi D."/>
            <person name="Sakamoto T."/>
            <person name="Ohtani S."/>
            <person name="Awai K."/>
        </authorList>
    </citation>
    <scope>NUCLEOTIDE SEQUENCE</scope>
    <source>
        <strain evidence="2">SO-36</strain>
    </source>
</reference>
<dbReference type="EMBL" id="AP025732">
    <property type="protein sequence ID" value="BDI16188.1"/>
    <property type="molecule type" value="Genomic_DNA"/>
</dbReference>
<evidence type="ECO:0000313" key="2">
    <source>
        <dbReference type="EMBL" id="BDI16188.1"/>
    </source>
</evidence>
<name>A0ABN6Q4B9_NOSCO</name>
<feature type="region of interest" description="Disordered" evidence="1">
    <location>
        <begin position="33"/>
        <end position="53"/>
    </location>
</feature>
<dbReference type="Proteomes" id="UP001055453">
    <property type="component" value="Chromosome"/>
</dbReference>
<feature type="compositionally biased region" description="Basic residues" evidence="1">
    <location>
        <begin position="40"/>
        <end position="49"/>
    </location>
</feature>
<protein>
    <recommendedName>
        <fullName evidence="4">Transposase</fullName>
    </recommendedName>
</protein>
<proteinExistence type="predicted"/>
<evidence type="ECO:0008006" key="4">
    <source>
        <dbReference type="Google" id="ProtNLM"/>
    </source>
</evidence>
<evidence type="ECO:0000313" key="3">
    <source>
        <dbReference type="Proteomes" id="UP001055453"/>
    </source>
</evidence>
<organism evidence="2 3">
    <name type="scientific">Nostoc cf. commune SO-36</name>
    <dbReference type="NCBI Taxonomy" id="449208"/>
    <lineage>
        <taxon>Bacteria</taxon>
        <taxon>Bacillati</taxon>
        <taxon>Cyanobacteriota</taxon>
        <taxon>Cyanophyceae</taxon>
        <taxon>Nostocales</taxon>
        <taxon>Nostocaceae</taxon>
        <taxon>Nostoc</taxon>
    </lineage>
</organism>
<accession>A0ABN6Q4B9</accession>
<sequence length="83" mass="9993">MYRYTSKILPLSDGFRVFNWYFILTQVPKYKKEERETNRKGHKERKKLKGFGAASQRNGISSLELNTLQIRPKHLYRRRFIAS</sequence>
<keyword evidence="3" id="KW-1185">Reference proteome</keyword>
<gene>
    <name evidence="2" type="ORF">ANSO36C_19900</name>
</gene>